<comment type="catalytic activity">
    <reaction evidence="1">
        <text>a 1,2-diacyl-sn-glycero-3-phospho-(1D-myo-inositol) + ATP = a 1,2-diacyl-sn-glycero-3-phospho-(1D-myo-inositol 4-phosphate) + ADP + H(+)</text>
        <dbReference type="Rhea" id="RHEA:19877"/>
        <dbReference type="ChEBI" id="CHEBI:15378"/>
        <dbReference type="ChEBI" id="CHEBI:30616"/>
        <dbReference type="ChEBI" id="CHEBI:57880"/>
        <dbReference type="ChEBI" id="CHEBI:58178"/>
        <dbReference type="ChEBI" id="CHEBI:456216"/>
        <dbReference type="EC" id="2.7.1.67"/>
    </reaction>
</comment>
<evidence type="ECO:0000313" key="8">
    <source>
        <dbReference type="Proteomes" id="UP000009168"/>
    </source>
</evidence>
<dbReference type="SMART" id="SM00146">
    <property type="entry name" value="PI3Kc"/>
    <property type="match status" value="1"/>
</dbReference>
<dbReference type="AlphaFoldDB" id="I7M900"/>
<dbReference type="Gene3D" id="3.30.1010.10">
    <property type="entry name" value="Phosphatidylinositol 3-kinase Catalytic Subunit, Chain A, domain 4"/>
    <property type="match status" value="1"/>
</dbReference>
<proteinExistence type="predicted"/>
<sequence length="784" mass="92146">MDAISIVIKDPENNNLGRHSVFDIKPNKQQTRRILQELNEPSIQIEKLLKYLYLFYEYIGVHDFIINKLYNYSEAELNFFMTQLCYLCIQRGSQSLEKFLVDKCATSASFYFLVRSIVDAYSVNIKLDVDEQRNLQKFKEDVEKSYVNGISCRSCFYLKENRPTQEIINQANEKGARIDYIKLNDSFLGNMVNYSLLLKGIEKPDQKAKLKEFMDNENFWIINTLRKVNTDTQYEGITIPFRRPLKSKYSSNLVVKIISDEVTCFNTRTRVPYRVAIETIDIEELKINGRTNRESNSDLQATQLLNQQNSKIKQLVARLAQAVKAQTPSQNNKQNKYNDNLVVLLEQEKKKEEEEQKKEEMLKTQGIKYFKKTSMNYQEPETRSRKEILKESKQKFNEKFPPKKLLRSTSQGILEAQKIQKFKNAIKAAFFKAKNKKRSKSVRGIKHEELISNLKTMTNSKKLNFKQVQKIQDIIAHIDNKDDIKSMQDIDSEPVRKLEPWGEFWEDKKKLIRAQSEYGKYKSYQCRAVIFKGGDDLRQEILAMQLIYKFQKIFMDAGLKLWLRPYEILVLSASSGILEFLPDTLSIDALKKKVDGFTNLYDFYQDTFGDYFDEAQKNFIESLAGYSIVSYLLQFKDRHNGNILINNEGRLIHIDFGFMFSISPGNMNWENAPFKLTKEYVQLMGGQQSDQYSYYKDLLFMGFQAILEKVEDIIFMVQIMQEDSDLPCFKYFDQQVFRQRFREDLKNNDVGLRQYVEKLVSDSYDNTRTNLYDYFQLKSNGIKP</sequence>
<dbReference type="InParanoid" id="I7M900"/>
<dbReference type="Pfam" id="PF21245">
    <property type="entry name" value="PI4KB-PIK1_PIK"/>
    <property type="match status" value="1"/>
</dbReference>
<dbReference type="PANTHER" id="PTHR10048:SF22">
    <property type="entry name" value="PHOSPHATIDYLINOSITOL 4-KINASE BETA"/>
    <property type="match status" value="1"/>
</dbReference>
<evidence type="ECO:0000256" key="5">
    <source>
        <dbReference type="SAM" id="Coils"/>
    </source>
</evidence>
<dbReference type="Pfam" id="PF00454">
    <property type="entry name" value="PI3_PI4_kinase"/>
    <property type="match status" value="1"/>
</dbReference>
<keyword evidence="4" id="KW-0418">Kinase</keyword>
<protein>
    <recommendedName>
        <fullName evidence="2">1-phosphatidylinositol 4-kinase</fullName>
        <ecNumber evidence="2">2.7.1.67</ecNumber>
    </recommendedName>
</protein>
<dbReference type="STRING" id="312017.I7M900"/>
<evidence type="ECO:0000256" key="2">
    <source>
        <dbReference type="ARBA" id="ARBA00012169"/>
    </source>
</evidence>
<evidence type="ECO:0000256" key="3">
    <source>
        <dbReference type="ARBA" id="ARBA00022679"/>
    </source>
</evidence>
<dbReference type="InterPro" id="IPR000403">
    <property type="entry name" value="PI3/4_kinase_cat_dom"/>
</dbReference>
<dbReference type="GO" id="GO:0046854">
    <property type="term" value="P:phosphatidylinositol phosphate biosynthetic process"/>
    <property type="evidence" value="ECO:0007669"/>
    <property type="project" value="InterPro"/>
</dbReference>
<dbReference type="OrthoDB" id="10264149at2759"/>
<dbReference type="InterPro" id="IPR015433">
    <property type="entry name" value="PI3/4_kinase"/>
</dbReference>
<dbReference type="InterPro" id="IPR011009">
    <property type="entry name" value="Kinase-like_dom_sf"/>
</dbReference>
<dbReference type="GO" id="GO:0016020">
    <property type="term" value="C:membrane"/>
    <property type="evidence" value="ECO:0007669"/>
    <property type="project" value="TreeGrafter"/>
</dbReference>
<dbReference type="GO" id="GO:0005737">
    <property type="term" value="C:cytoplasm"/>
    <property type="evidence" value="ECO:0007669"/>
    <property type="project" value="TreeGrafter"/>
</dbReference>
<accession>I7M900</accession>
<dbReference type="CDD" id="cd05168">
    <property type="entry name" value="PI4Kc_III_beta"/>
    <property type="match status" value="1"/>
</dbReference>
<dbReference type="PROSITE" id="PS50290">
    <property type="entry name" value="PI3_4_KINASE_3"/>
    <property type="match status" value="1"/>
</dbReference>
<dbReference type="SUPFAM" id="SSF56112">
    <property type="entry name" value="Protein kinase-like (PK-like)"/>
    <property type="match status" value="1"/>
</dbReference>
<keyword evidence="5" id="KW-0175">Coiled coil</keyword>
<gene>
    <name evidence="7" type="ORF">TTHERM_00219450</name>
</gene>
<name>I7M900_TETTS</name>
<keyword evidence="3" id="KW-0808">Transferase</keyword>
<dbReference type="EC" id="2.7.1.67" evidence="2"/>
<feature type="coiled-coil region" evidence="5">
    <location>
        <begin position="305"/>
        <end position="365"/>
    </location>
</feature>
<evidence type="ECO:0000256" key="1">
    <source>
        <dbReference type="ARBA" id="ARBA00001686"/>
    </source>
</evidence>
<reference evidence="8" key="1">
    <citation type="journal article" date="2006" name="PLoS Biol.">
        <title>Macronuclear genome sequence of the ciliate Tetrahymena thermophila, a model eukaryote.</title>
        <authorList>
            <person name="Eisen J.A."/>
            <person name="Coyne R.S."/>
            <person name="Wu M."/>
            <person name="Wu D."/>
            <person name="Thiagarajan M."/>
            <person name="Wortman J.R."/>
            <person name="Badger J.H."/>
            <person name="Ren Q."/>
            <person name="Amedeo P."/>
            <person name="Jones K.M."/>
            <person name="Tallon L.J."/>
            <person name="Delcher A.L."/>
            <person name="Salzberg S.L."/>
            <person name="Silva J.C."/>
            <person name="Haas B.J."/>
            <person name="Majoros W.H."/>
            <person name="Farzad M."/>
            <person name="Carlton J.M."/>
            <person name="Smith R.K. Jr."/>
            <person name="Garg J."/>
            <person name="Pearlman R.E."/>
            <person name="Karrer K.M."/>
            <person name="Sun L."/>
            <person name="Manning G."/>
            <person name="Elde N.C."/>
            <person name="Turkewitz A.P."/>
            <person name="Asai D.J."/>
            <person name="Wilkes D.E."/>
            <person name="Wang Y."/>
            <person name="Cai H."/>
            <person name="Collins K."/>
            <person name="Stewart B.A."/>
            <person name="Lee S.R."/>
            <person name="Wilamowska K."/>
            <person name="Weinberg Z."/>
            <person name="Ruzzo W.L."/>
            <person name="Wloga D."/>
            <person name="Gaertig J."/>
            <person name="Frankel J."/>
            <person name="Tsao C.-C."/>
            <person name="Gorovsky M.A."/>
            <person name="Keeling P.J."/>
            <person name="Waller R.F."/>
            <person name="Patron N.J."/>
            <person name="Cherry J.M."/>
            <person name="Stover N.A."/>
            <person name="Krieger C.J."/>
            <person name="del Toro C."/>
            <person name="Ryder H.F."/>
            <person name="Williamson S.C."/>
            <person name="Barbeau R.A."/>
            <person name="Hamilton E.P."/>
            <person name="Orias E."/>
        </authorList>
    </citation>
    <scope>NUCLEOTIDE SEQUENCE [LARGE SCALE GENOMIC DNA]</scope>
    <source>
        <strain evidence="8">SB210</strain>
    </source>
</reference>
<dbReference type="RefSeq" id="XP_001020617.3">
    <property type="nucleotide sequence ID" value="XM_001020617.3"/>
</dbReference>
<dbReference type="GO" id="GO:0048015">
    <property type="term" value="P:phosphatidylinositol-mediated signaling"/>
    <property type="evidence" value="ECO:0007669"/>
    <property type="project" value="TreeGrafter"/>
</dbReference>
<dbReference type="EMBL" id="GG662621">
    <property type="protein sequence ID" value="EAS00372.3"/>
    <property type="molecule type" value="Genomic_DNA"/>
</dbReference>
<dbReference type="InterPro" id="IPR057754">
    <property type="entry name" value="PI4-kinase_beta/PIK1_cat"/>
</dbReference>
<dbReference type="InterPro" id="IPR018936">
    <property type="entry name" value="PI3/4_kinase_CS"/>
</dbReference>
<evidence type="ECO:0000256" key="4">
    <source>
        <dbReference type="ARBA" id="ARBA00022777"/>
    </source>
</evidence>
<evidence type="ECO:0000259" key="6">
    <source>
        <dbReference type="PROSITE" id="PS50290"/>
    </source>
</evidence>
<feature type="domain" description="PI3K/PI4K catalytic" evidence="6">
    <location>
        <begin position="506"/>
        <end position="768"/>
    </location>
</feature>
<dbReference type="FunCoup" id="I7M900">
    <property type="interactions" value="9"/>
</dbReference>
<dbReference type="PROSITE" id="PS00916">
    <property type="entry name" value="PI3_4_KINASE_2"/>
    <property type="match status" value="1"/>
</dbReference>
<dbReference type="PROSITE" id="PS00915">
    <property type="entry name" value="PI3_4_KINASE_1"/>
    <property type="match status" value="1"/>
</dbReference>
<dbReference type="FunFam" id="1.10.1070.11:FF:000016">
    <property type="entry name" value="PIK1p Phosphatidylinositol 4-kinase"/>
    <property type="match status" value="1"/>
</dbReference>
<dbReference type="PANTHER" id="PTHR10048">
    <property type="entry name" value="PHOSPHATIDYLINOSITOL KINASE"/>
    <property type="match status" value="1"/>
</dbReference>
<dbReference type="Gene3D" id="1.10.1070.11">
    <property type="entry name" value="Phosphatidylinositol 3-/4-kinase, catalytic domain"/>
    <property type="match status" value="1"/>
</dbReference>
<dbReference type="Proteomes" id="UP000009168">
    <property type="component" value="Unassembled WGS sequence"/>
</dbReference>
<dbReference type="GO" id="GO:0004430">
    <property type="term" value="F:1-phosphatidylinositol 4-kinase activity"/>
    <property type="evidence" value="ECO:0007669"/>
    <property type="project" value="UniProtKB-EC"/>
</dbReference>
<dbReference type="GeneID" id="7839463"/>
<organism evidence="7 8">
    <name type="scientific">Tetrahymena thermophila (strain SB210)</name>
    <dbReference type="NCBI Taxonomy" id="312017"/>
    <lineage>
        <taxon>Eukaryota</taxon>
        <taxon>Sar</taxon>
        <taxon>Alveolata</taxon>
        <taxon>Ciliophora</taxon>
        <taxon>Intramacronucleata</taxon>
        <taxon>Oligohymenophorea</taxon>
        <taxon>Hymenostomatida</taxon>
        <taxon>Tetrahymenina</taxon>
        <taxon>Tetrahymenidae</taxon>
        <taxon>Tetrahymena</taxon>
    </lineage>
</organism>
<evidence type="ECO:0000313" key="7">
    <source>
        <dbReference type="EMBL" id="EAS00372.3"/>
    </source>
</evidence>
<dbReference type="InterPro" id="IPR049160">
    <property type="entry name" value="PI4KB-PIK1_PIK"/>
</dbReference>
<keyword evidence="8" id="KW-1185">Reference proteome</keyword>
<dbReference type="KEGG" id="tet:TTHERM_00219450"/>
<dbReference type="eggNOG" id="KOG0903">
    <property type="taxonomic scope" value="Eukaryota"/>
</dbReference>
<dbReference type="InterPro" id="IPR036940">
    <property type="entry name" value="PI3/4_kinase_cat_sf"/>
</dbReference>